<feature type="domain" description="Apple" evidence="3">
    <location>
        <begin position="212"/>
        <end position="293"/>
    </location>
</feature>
<evidence type="ECO:0000313" key="4">
    <source>
        <dbReference type="EMBL" id="KAF2148099.1"/>
    </source>
</evidence>
<dbReference type="InterPro" id="IPR054293">
    <property type="entry name" value="DUF7029"/>
</dbReference>
<comment type="caution">
    <text evidence="4">The sequence shown here is derived from an EMBL/GenBank/DDBJ whole genome shotgun (WGS) entry which is preliminary data.</text>
</comment>
<sequence length="1186" mass="125330">MKALALTIVLGLAGQSRGTPIPSEEVQAPGRHFYPVTDNSTDRDQANRLKPSHSPRVLYTEIPHNSLAIATTYKTVHPTVILDDSSLVKYHCDNDKKTLTVRFATQAAFNQAIIWPNDGLVLITNDPSCNSANERGIYQVENGTPQTETFEWHAEIKSTTWKAVASTMTIEYLEGRVVAEDTEQTFVAQERRGVSDDDEVNSQLSARAIQTCRNTNPPGYICGGRGQVSRPTRLKAPFQVSSAADCRDVCLANKSCVSFAHGNHECALFGKSIVAQGFQSSKTSGNSFWNRHCFTCTAVKPTASVVKSSSSNKSTSTLNRSVISTTKTSMTRKVTTTSTVSSKASSSFKGKSATTRSTTAVTTATTTTSSAKQQTTSTFVPTTTSSTVSTSSSKVVFPSTIPTSLDPSAKAIYNSILAGVRTNSDGQISASFSGAFTSRSASPVTADAADTSAQASLQTQLVAAGLPLATQVFTSAAAALSSAGLAPTPSAVNTFDDDSSGQLEKKVLAPSNITQQMALPEAHLVKRYSFYDFISDVDDYGCNSFVTGLCETCGDVCDGIEGGIDTYNAIQCLAAHCLDPKKGDQIMTSTYDTPWNFYAGLHNGVVSRAAKSQLSCENCGIQISNFQLSGGFTVDLTTMGVLAFTLTAKQSSVATFQMSIDSGGADAGSWSYVVDSFPLGPITATNVFSLSPQVLYTMGASWSTSSATTYSTGATVTLTDATLSGDIFGRTVSDNSNWQPVIDIVTPDYETADTVTLNPYMQTSIQMAIQVLGQTVQSSLSLNTQVTIGQSGGFVVLENAGVSYCPAGQFQTSNYDSINNYIDFSGVNQVNLYSTSSMATPVCSARPPNPATPSQISALAAISNGPAFCTSLISYTPSVVTLTSTVTITIATSTVTEVGGTGTTTITPGGTSATTTVFVSVSSYVANQKRAAPTTEVVPTATATSLSTPPTANGQKLLPRRFVPTPAILRSWLPQQVTSACSVIATGTVNTTSTVTTTTSFGITTDIVQATVTAATPTSYTTVTNYVPAASPTNILSADFKGWNNSGSYIIGFTPDHTIMSANVLWNYDPTYFYNPAYRNSYVTYNLSGLEIGWTYALSFEHMGKNMTTNSCNLTYYLDDYLMGTQSPIIDNGWSGTNAALATMTSDGPYRVQPTATTGTLTLSVACASATAHIGWMAPQFYGPTD</sequence>
<name>A0A9P4IWE5_9PEZI</name>
<feature type="chain" id="PRO_5040286424" description="Apple domain-containing protein" evidence="2">
    <location>
        <begin position="19"/>
        <end position="1186"/>
    </location>
</feature>
<proteinExistence type="predicted"/>
<evidence type="ECO:0000259" key="3">
    <source>
        <dbReference type="PROSITE" id="PS50948"/>
    </source>
</evidence>
<feature type="signal peptide" evidence="2">
    <location>
        <begin position="1"/>
        <end position="18"/>
    </location>
</feature>
<dbReference type="OrthoDB" id="3946768at2759"/>
<dbReference type="Proteomes" id="UP000799439">
    <property type="component" value="Unassembled WGS sequence"/>
</dbReference>
<keyword evidence="2" id="KW-0732">Signal</keyword>
<gene>
    <name evidence="4" type="ORF">K461DRAFT_316496</name>
</gene>
<dbReference type="Pfam" id="PF22974">
    <property type="entry name" value="DUF7029"/>
    <property type="match status" value="1"/>
</dbReference>
<evidence type="ECO:0000313" key="5">
    <source>
        <dbReference type="Proteomes" id="UP000799439"/>
    </source>
</evidence>
<dbReference type="EMBL" id="ML996094">
    <property type="protein sequence ID" value="KAF2148099.1"/>
    <property type="molecule type" value="Genomic_DNA"/>
</dbReference>
<dbReference type="AlphaFoldDB" id="A0A9P4IWE5"/>
<accession>A0A9P4IWE5</accession>
<organism evidence="4 5">
    <name type="scientific">Myriangium duriaei CBS 260.36</name>
    <dbReference type="NCBI Taxonomy" id="1168546"/>
    <lineage>
        <taxon>Eukaryota</taxon>
        <taxon>Fungi</taxon>
        <taxon>Dikarya</taxon>
        <taxon>Ascomycota</taxon>
        <taxon>Pezizomycotina</taxon>
        <taxon>Dothideomycetes</taxon>
        <taxon>Dothideomycetidae</taxon>
        <taxon>Myriangiales</taxon>
        <taxon>Myriangiaceae</taxon>
        <taxon>Myriangium</taxon>
    </lineage>
</organism>
<dbReference type="PROSITE" id="PS50948">
    <property type="entry name" value="PAN"/>
    <property type="match status" value="1"/>
</dbReference>
<evidence type="ECO:0000256" key="1">
    <source>
        <dbReference type="SAM" id="MobiDB-lite"/>
    </source>
</evidence>
<feature type="region of interest" description="Disordered" evidence="1">
    <location>
        <begin position="19"/>
        <end position="50"/>
    </location>
</feature>
<protein>
    <recommendedName>
        <fullName evidence="3">Apple domain-containing protein</fullName>
    </recommendedName>
</protein>
<evidence type="ECO:0000256" key="2">
    <source>
        <dbReference type="SAM" id="SignalP"/>
    </source>
</evidence>
<reference evidence="4" key="1">
    <citation type="journal article" date="2020" name="Stud. Mycol.">
        <title>101 Dothideomycetes genomes: a test case for predicting lifestyles and emergence of pathogens.</title>
        <authorList>
            <person name="Haridas S."/>
            <person name="Albert R."/>
            <person name="Binder M."/>
            <person name="Bloem J."/>
            <person name="Labutti K."/>
            <person name="Salamov A."/>
            <person name="Andreopoulos B."/>
            <person name="Baker S."/>
            <person name="Barry K."/>
            <person name="Bills G."/>
            <person name="Bluhm B."/>
            <person name="Cannon C."/>
            <person name="Castanera R."/>
            <person name="Culley D."/>
            <person name="Daum C."/>
            <person name="Ezra D."/>
            <person name="Gonzalez J."/>
            <person name="Henrissat B."/>
            <person name="Kuo A."/>
            <person name="Liang C."/>
            <person name="Lipzen A."/>
            <person name="Lutzoni F."/>
            <person name="Magnuson J."/>
            <person name="Mondo S."/>
            <person name="Nolan M."/>
            <person name="Ohm R."/>
            <person name="Pangilinan J."/>
            <person name="Park H.-J."/>
            <person name="Ramirez L."/>
            <person name="Alfaro M."/>
            <person name="Sun H."/>
            <person name="Tritt A."/>
            <person name="Yoshinaga Y."/>
            <person name="Zwiers L.-H."/>
            <person name="Turgeon B."/>
            <person name="Goodwin S."/>
            <person name="Spatafora J."/>
            <person name="Crous P."/>
            <person name="Grigoriev I."/>
        </authorList>
    </citation>
    <scope>NUCLEOTIDE SEQUENCE</scope>
    <source>
        <strain evidence="4">CBS 260.36</strain>
    </source>
</reference>
<keyword evidence="5" id="KW-1185">Reference proteome</keyword>
<dbReference type="InterPro" id="IPR003609">
    <property type="entry name" value="Pan_app"/>
</dbReference>